<keyword evidence="2" id="KW-1185">Reference proteome</keyword>
<dbReference type="EMBL" id="CP092886">
    <property type="protein sequence ID" value="UYV84246.1"/>
    <property type="molecule type" value="Genomic_DNA"/>
</dbReference>
<reference evidence="1 2" key="1">
    <citation type="submission" date="2022-03" db="EMBL/GenBank/DDBJ databases">
        <title>A chromosomal length assembly of Cordylochernes scorpioides.</title>
        <authorList>
            <person name="Zeh D."/>
            <person name="Zeh J."/>
        </authorList>
    </citation>
    <scope>NUCLEOTIDE SEQUENCE [LARGE SCALE GENOMIC DNA]</scope>
    <source>
        <strain evidence="1">IN4F17</strain>
        <tissue evidence="1">Whole Body</tissue>
    </source>
</reference>
<accession>A0ABY6LT30</accession>
<proteinExistence type="predicted"/>
<gene>
    <name evidence="1" type="ORF">LAZ67_X001661</name>
</gene>
<evidence type="ECO:0000313" key="1">
    <source>
        <dbReference type="EMBL" id="UYV84246.1"/>
    </source>
</evidence>
<protein>
    <submittedName>
        <fullName evidence="1">Uncharacterized protein</fullName>
    </submittedName>
</protein>
<sequence length="140" mass="16218">MVVEHPLNTTFTTFFQLCQEDPFFPYTIPLINRGRYFVKIIREYVLLHDAVVCYALGKVYIVLFINAECSFLGMLLLIVRGPTSFVSLRTVSKPVKNLVCLKETNTHTHTYWDTTLTKAGQISFPQQIRILFAIFSTYNR</sequence>
<name>A0ABY6LT30_9ARAC</name>
<dbReference type="Proteomes" id="UP001235939">
    <property type="component" value="Chromosome X"/>
</dbReference>
<organism evidence="1 2">
    <name type="scientific">Cordylochernes scorpioides</name>
    <dbReference type="NCBI Taxonomy" id="51811"/>
    <lineage>
        <taxon>Eukaryota</taxon>
        <taxon>Metazoa</taxon>
        <taxon>Ecdysozoa</taxon>
        <taxon>Arthropoda</taxon>
        <taxon>Chelicerata</taxon>
        <taxon>Arachnida</taxon>
        <taxon>Pseudoscorpiones</taxon>
        <taxon>Cheliferoidea</taxon>
        <taxon>Chernetidae</taxon>
        <taxon>Cordylochernes</taxon>
    </lineage>
</organism>
<evidence type="ECO:0000313" key="2">
    <source>
        <dbReference type="Proteomes" id="UP001235939"/>
    </source>
</evidence>